<dbReference type="AlphaFoldDB" id="A0AAN8WLK1"/>
<keyword evidence="1" id="KW-0472">Membrane</keyword>
<keyword evidence="4" id="KW-1185">Reference proteome</keyword>
<feature type="chain" id="PRO_5043000668" evidence="2">
    <location>
        <begin position="17"/>
        <end position="92"/>
    </location>
</feature>
<comment type="caution">
    <text evidence="3">The sequence shown here is derived from an EMBL/GenBank/DDBJ whole genome shotgun (WGS) entry which is preliminary data.</text>
</comment>
<feature type="non-terminal residue" evidence="3">
    <location>
        <position position="92"/>
    </location>
</feature>
<evidence type="ECO:0000256" key="2">
    <source>
        <dbReference type="SAM" id="SignalP"/>
    </source>
</evidence>
<keyword evidence="1" id="KW-1133">Transmembrane helix</keyword>
<feature type="transmembrane region" description="Helical" evidence="1">
    <location>
        <begin position="43"/>
        <end position="61"/>
    </location>
</feature>
<feature type="signal peptide" evidence="2">
    <location>
        <begin position="1"/>
        <end position="16"/>
    </location>
</feature>
<evidence type="ECO:0000313" key="4">
    <source>
        <dbReference type="Proteomes" id="UP001381693"/>
    </source>
</evidence>
<sequence>MYSVLLLLTFFPLLSSAYLHPSKLASTSSLPSLHITTLSTNVMFHGDACLILSINLFIIIANKKGLRLDFFCNQQLAVWPWYQPSFEILQVK</sequence>
<keyword evidence="2" id="KW-0732">Signal</keyword>
<evidence type="ECO:0000313" key="3">
    <source>
        <dbReference type="EMBL" id="KAK7041540.1"/>
    </source>
</evidence>
<protein>
    <submittedName>
        <fullName evidence="3">Uncharacterized protein</fullName>
    </submittedName>
</protein>
<gene>
    <name evidence="3" type="ORF">SK128_022781</name>
</gene>
<organism evidence="3 4">
    <name type="scientific">Halocaridina rubra</name>
    <name type="common">Hawaiian red shrimp</name>
    <dbReference type="NCBI Taxonomy" id="373956"/>
    <lineage>
        <taxon>Eukaryota</taxon>
        <taxon>Metazoa</taxon>
        <taxon>Ecdysozoa</taxon>
        <taxon>Arthropoda</taxon>
        <taxon>Crustacea</taxon>
        <taxon>Multicrustacea</taxon>
        <taxon>Malacostraca</taxon>
        <taxon>Eumalacostraca</taxon>
        <taxon>Eucarida</taxon>
        <taxon>Decapoda</taxon>
        <taxon>Pleocyemata</taxon>
        <taxon>Caridea</taxon>
        <taxon>Atyoidea</taxon>
        <taxon>Atyidae</taxon>
        <taxon>Halocaridina</taxon>
    </lineage>
</organism>
<reference evidence="3 4" key="1">
    <citation type="submission" date="2023-11" db="EMBL/GenBank/DDBJ databases">
        <title>Halocaridina rubra genome assembly.</title>
        <authorList>
            <person name="Smith C."/>
        </authorList>
    </citation>
    <scope>NUCLEOTIDE SEQUENCE [LARGE SCALE GENOMIC DNA]</scope>
    <source>
        <strain evidence="3">EP-1</strain>
        <tissue evidence="3">Whole</tissue>
    </source>
</reference>
<evidence type="ECO:0000256" key="1">
    <source>
        <dbReference type="SAM" id="Phobius"/>
    </source>
</evidence>
<accession>A0AAN8WLK1</accession>
<proteinExistence type="predicted"/>
<dbReference type="EMBL" id="JAXCGZ010021911">
    <property type="protein sequence ID" value="KAK7041540.1"/>
    <property type="molecule type" value="Genomic_DNA"/>
</dbReference>
<name>A0AAN8WLK1_HALRR</name>
<dbReference type="Proteomes" id="UP001381693">
    <property type="component" value="Unassembled WGS sequence"/>
</dbReference>
<keyword evidence="1" id="KW-0812">Transmembrane</keyword>